<sequence>MKFLASEGLKFTLTSKCPNTACVSQELGQFRSRLECASHCRATDSCVGFSYASDGVCRSFQDGCIFGAPCTDVQHRVLVYEKEGCKNSARWNNTLHICECVGGWV</sequence>
<proteinExistence type="predicted"/>
<gene>
    <name evidence="1" type="ORF">CUNI_LOCUS15782</name>
</gene>
<comment type="caution">
    <text evidence="1">The sequence shown here is derived from an EMBL/GenBank/DDBJ whole genome shotgun (WGS) entry which is preliminary data.</text>
</comment>
<organism evidence="1 2">
    <name type="scientific">Candidula unifasciata</name>
    <dbReference type="NCBI Taxonomy" id="100452"/>
    <lineage>
        <taxon>Eukaryota</taxon>
        <taxon>Metazoa</taxon>
        <taxon>Spiralia</taxon>
        <taxon>Lophotrochozoa</taxon>
        <taxon>Mollusca</taxon>
        <taxon>Gastropoda</taxon>
        <taxon>Heterobranchia</taxon>
        <taxon>Euthyneura</taxon>
        <taxon>Panpulmonata</taxon>
        <taxon>Eupulmonata</taxon>
        <taxon>Stylommatophora</taxon>
        <taxon>Helicina</taxon>
        <taxon>Helicoidea</taxon>
        <taxon>Geomitridae</taxon>
        <taxon>Candidula</taxon>
    </lineage>
</organism>
<evidence type="ECO:0000313" key="2">
    <source>
        <dbReference type="Proteomes" id="UP000678393"/>
    </source>
</evidence>
<reference evidence="1" key="1">
    <citation type="submission" date="2021-04" db="EMBL/GenBank/DDBJ databases">
        <authorList>
            <consortium name="Molecular Ecology Group"/>
        </authorList>
    </citation>
    <scope>NUCLEOTIDE SEQUENCE</scope>
</reference>
<feature type="non-terminal residue" evidence="1">
    <location>
        <position position="105"/>
    </location>
</feature>
<evidence type="ECO:0000313" key="1">
    <source>
        <dbReference type="EMBL" id="CAG5130224.1"/>
    </source>
</evidence>
<dbReference type="Proteomes" id="UP000678393">
    <property type="component" value="Unassembled WGS sequence"/>
</dbReference>
<accession>A0A8S3ZKT0</accession>
<name>A0A8S3ZKT0_9EUPU</name>
<dbReference type="EMBL" id="CAJHNH020003899">
    <property type="protein sequence ID" value="CAG5130224.1"/>
    <property type="molecule type" value="Genomic_DNA"/>
</dbReference>
<keyword evidence="2" id="KW-1185">Reference proteome</keyword>
<protein>
    <submittedName>
        <fullName evidence="1">Uncharacterized protein</fullName>
    </submittedName>
</protein>
<dbReference type="AlphaFoldDB" id="A0A8S3ZKT0"/>